<keyword evidence="4" id="KW-1185">Reference proteome</keyword>
<proteinExistence type="predicted"/>
<evidence type="ECO:0000259" key="2">
    <source>
        <dbReference type="Pfam" id="PF23395"/>
    </source>
</evidence>
<gene>
    <name evidence="3" type="ORF">Daus18300_007806</name>
</gene>
<feature type="domain" description="DUF7102" evidence="1">
    <location>
        <begin position="638"/>
        <end position="802"/>
    </location>
</feature>
<dbReference type="Pfam" id="PF23395">
    <property type="entry name" value="SAM_6"/>
    <property type="match status" value="1"/>
</dbReference>
<evidence type="ECO:0000259" key="1">
    <source>
        <dbReference type="Pfam" id="PF23394"/>
    </source>
</evidence>
<feature type="domain" description="SAM-like" evidence="2">
    <location>
        <begin position="813"/>
        <end position="885"/>
    </location>
</feature>
<accession>A0ABR3WLD3</accession>
<sequence length="893" mass="99690">MDAGVGSQTRNLPDQSYYTGEPVRVHDEVLQYAYENDLIRDHTLNSFSIAHQLSRLVQSTLPSVTEDGFTDCSQLPYLEIPNPQIRSEVLTISHSALKLIYDVRRDLTDDEVKSLTQGIIESANIRNMKLELPILRSDNERDMREFQKQMKSRRDVHIGDHRLPLDPVTVEDGEGMELSASARSEADNFLRKFEAEKLGVTRSSLQFLADVVKDDYIEEDQWSFLIEEAKKSKWVKVSKDAASFQISSIFADDLRDAEEQLFEDHGDVWSEPTSPILDKFLDLELSKEQEMECFKDAFKQQPTKRDIDDHKIDLPLLPDLSPEKQLLRGPDAFGEFVAEELDIEDLAKAFVGNFSDDKFEDQLADLGDSMTKTIEQEQLQAADAIARVAVPIMDFSIAEPEWVRLGNNGPAIFKWIQCGNDSLFRFPKWPRDNVTESKMTWMPIASGASTVSTNMEIEAADTLVETFIEPLDTTDVPNSFAFVQKRDRLAILKYNAEDDEIEAQVMEPKPCTKIALVMGRKRALDPVDNISSKKPRPSADFVVGKGQSLLLGGSPGASAKLLTNFMELHAPKKKWSVSKYFPSTEKGAAALPCPPESSGKPRGTSQNEIAVRAEAAARMKGANRAPYPPFKPMSTPLTIFISLSAPRHLIRALDGLLPGLSLMERDYHKHNTSVWSPGSVSRTEVFPPLAYDADVTLSPSTGVITTSMIVVRQKPRPQSTKNGLQERIEKVSLRYERLIILVGGGGGSDDSFREMAASDAAALTDFQGFVNGLNCNVLVYYIGGGDSTLSRWVASLACRYGHTDSSVQDCLIEVETLWELWLRRAGLNVYAAQMIAGQLKVPKTETDMARGHHGLAAFTTMTRNERMRRFGPMVGPRVLARVSQTVDEIWNKA</sequence>
<evidence type="ECO:0000313" key="4">
    <source>
        <dbReference type="Proteomes" id="UP001583177"/>
    </source>
</evidence>
<comment type="caution">
    <text evidence="3">The sequence shown here is derived from an EMBL/GenBank/DDBJ whole genome shotgun (WGS) entry which is preliminary data.</text>
</comment>
<dbReference type="InterPro" id="IPR055528">
    <property type="entry name" value="DUF7102"/>
</dbReference>
<evidence type="ECO:0000313" key="3">
    <source>
        <dbReference type="EMBL" id="KAL1864209.1"/>
    </source>
</evidence>
<dbReference type="EMBL" id="JAWRVE010000070">
    <property type="protein sequence ID" value="KAL1864209.1"/>
    <property type="molecule type" value="Genomic_DNA"/>
</dbReference>
<protein>
    <submittedName>
        <fullName evidence="3">Uncharacterized protein</fullName>
    </submittedName>
</protein>
<organism evidence="3 4">
    <name type="scientific">Diaporthe australafricana</name>
    <dbReference type="NCBI Taxonomy" id="127596"/>
    <lineage>
        <taxon>Eukaryota</taxon>
        <taxon>Fungi</taxon>
        <taxon>Dikarya</taxon>
        <taxon>Ascomycota</taxon>
        <taxon>Pezizomycotina</taxon>
        <taxon>Sordariomycetes</taxon>
        <taxon>Sordariomycetidae</taxon>
        <taxon>Diaporthales</taxon>
        <taxon>Diaporthaceae</taxon>
        <taxon>Diaporthe</taxon>
    </lineage>
</organism>
<dbReference type="InterPro" id="IPR057559">
    <property type="entry name" value="SAM_6"/>
</dbReference>
<name>A0ABR3WLD3_9PEZI</name>
<reference evidence="3 4" key="1">
    <citation type="journal article" date="2024" name="IMA Fungus">
        <title>IMA Genome - F19 : A genome assembly and annotation guide to empower mycologists, including annotated draft genome sequences of Ceratocystis pirilliformis, Diaporthe australafricana, Fusarium ophioides, Paecilomyces lecythidis, and Sporothrix stenoceras.</title>
        <authorList>
            <person name="Aylward J."/>
            <person name="Wilson A.M."/>
            <person name="Visagie C.M."/>
            <person name="Spraker J."/>
            <person name="Barnes I."/>
            <person name="Buitendag C."/>
            <person name="Ceriani C."/>
            <person name="Del Mar Angel L."/>
            <person name="du Plessis D."/>
            <person name="Fuchs T."/>
            <person name="Gasser K."/>
            <person name="Kramer D."/>
            <person name="Li W."/>
            <person name="Munsamy K."/>
            <person name="Piso A."/>
            <person name="Price J.L."/>
            <person name="Sonnekus B."/>
            <person name="Thomas C."/>
            <person name="van der Nest A."/>
            <person name="van Dijk A."/>
            <person name="van Heerden A."/>
            <person name="van Vuuren N."/>
            <person name="Yilmaz N."/>
            <person name="Duong T.A."/>
            <person name="van der Merwe N.A."/>
            <person name="Wingfield M.J."/>
            <person name="Wingfield B.D."/>
        </authorList>
    </citation>
    <scope>NUCLEOTIDE SEQUENCE [LARGE SCALE GENOMIC DNA]</scope>
    <source>
        <strain evidence="3 4">CMW 18300</strain>
    </source>
</reference>
<dbReference type="Proteomes" id="UP001583177">
    <property type="component" value="Unassembled WGS sequence"/>
</dbReference>
<dbReference type="Pfam" id="PF23394">
    <property type="entry name" value="DUF7102"/>
    <property type="match status" value="1"/>
</dbReference>